<dbReference type="EMBL" id="AP014548">
    <property type="protein sequence ID" value="BAO55937.1"/>
    <property type="molecule type" value="Genomic_DNA"/>
</dbReference>
<dbReference type="RefSeq" id="WP_041496452.1">
    <property type="nucleotide sequence ID" value="NZ_AP014548.1"/>
</dbReference>
<feature type="transmembrane region" description="Helical" evidence="1">
    <location>
        <begin position="123"/>
        <end position="142"/>
    </location>
</feature>
<feature type="transmembrane region" description="Helical" evidence="1">
    <location>
        <begin position="154"/>
        <end position="176"/>
    </location>
</feature>
<keyword evidence="3" id="KW-1185">Reference proteome</keyword>
<gene>
    <name evidence="2" type="ORF">NMS_1928</name>
</gene>
<accession>W8VXH5</accession>
<organism evidence="2 3">
    <name type="scientific">Nonlabens marinus S1-08</name>
    <dbReference type="NCBI Taxonomy" id="1454201"/>
    <lineage>
        <taxon>Bacteria</taxon>
        <taxon>Pseudomonadati</taxon>
        <taxon>Bacteroidota</taxon>
        <taxon>Flavobacteriia</taxon>
        <taxon>Flavobacteriales</taxon>
        <taxon>Flavobacteriaceae</taxon>
        <taxon>Nonlabens</taxon>
    </lineage>
</organism>
<feature type="transmembrane region" description="Helical" evidence="1">
    <location>
        <begin position="99"/>
        <end position="117"/>
    </location>
</feature>
<proteinExistence type="predicted"/>
<dbReference type="STRING" id="1454201.NMS_1928"/>
<name>W8VXH5_9FLAO</name>
<dbReference type="Proteomes" id="UP000031760">
    <property type="component" value="Chromosome"/>
</dbReference>
<sequence length="313" mass="35135">MTWKLTFKGKLSTSFFNRLSQVVNDADYICAMMSFKRILDFYIQSSLHVSLCFVAFYTVVSLEMGFAPSMLELVAVGCSTLVGYNIAKYVHLLKENFQFNVAIKILTGVSALIAVIAVFQLGVYAVILFGVCSILTALYSLPEIIGKSFRQIPVVKLITIGVSWSVLAVLLPHIMYENGNYFKTHSAFHFISSPDYQELVSAVLKYALFVIALCIPFEIRDLKYDAPELRTLPQLIGVEKTKYVGIFLLLIYGAMELENYGDQQLTVILTGCILTLTALSIWFADRFKSDYYASLFVEAIPILWLGLFVVFGI</sequence>
<feature type="transmembrane region" description="Helical" evidence="1">
    <location>
        <begin position="240"/>
        <end position="257"/>
    </location>
</feature>
<feature type="transmembrane region" description="Helical" evidence="1">
    <location>
        <begin position="41"/>
        <end position="60"/>
    </location>
</feature>
<dbReference type="OrthoDB" id="1467772at2"/>
<reference evidence="2 3" key="1">
    <citation type="journal article" date="2014" name="Proc. Natl. Acad. Sci. U.S.A.">
        <title>Functional characterization of flavobacteria rhodopsins reveals a unique class of light-driven chloride pump in bacteria.</title>
        <authorList>
            <person name="Yoshizawa S."/>
            <person name="Kumagai Y."/>
            <person name="Kim H."/>
            <person name="Ogura Y."/>
            <person name="Hayashi T."/>
            <person name="Iwasaki W."/>
            <person name="DeLong E.F."/>
            <person name="Kogure K."/>
        </authorList>
    </citation>
    <scope>NUCLEOTIDE SEQUENCE [LARGE SCALE GENOMIC DNA]</scope>
    <source>
        <strain evidence="2 3">S1-08</strain>
    </source>
</reference>
<feature type="transmembrane region" description="Helical" evidence="1">
    <location>
        <begin position="66"/>
        <end position="87"/>
    </location>
</feature>
<protein>
    <submittedName>
        <fullName evidence="2">Uncharacterized protein</fullName>
    </submittedName>
</protein>
<evidence type="ECO:0000256" key="1">
    <source>
        <dbReference type="SAM" id="Phobius"/>
    </source>
</evidence>
<keyword evidence="1" id="KW-0812">Transmembrane</keyword>
<dbReference type="KEGG" id="nmf:NMS_1928"/>
<dbReference type="HOGENOM" id="CLU_081813_1_0_10"/>
<keyword evidence="1" id="KW-1133">Transmembrane helix</keyword>
<feature type="transmembrane region" description="Helical" evidence="1">
    <location>
        <begin position="263"/>
        <end position="284"/>
    </location>
</feature>
<keyword evidence="1" id="KW-0472">Membrane</keyword>
<dbReference type="AlphaFoldDB" id="W8VXH5"/>
<evidence type="ECO:0000313" key="2">
    <source>
        <dbReference type="EMBL" id="BAO55937.1"/>
    </source>
</evidence>
<evidence type="ECO:0000313" key="3">
    <source>
        <dbReference type="Proteomes" id="UP000031760"/>
    </source>
</evidence>
<feature type="transmembrane region" description="Helical" evidence="1">
    <location>
        <begin position="291"/>
        <end position="311"/>
    </location>
</feature>
<feature type="transmembrane region" description="Helical" evidence="1">
    <location>
        <begin position="196"/>
        <end position="219"/>
    </location>
</feature>